<evidence type="ECO:0000256" key="2">
    <source>
        <dbReference type="SAM" id="SignalP"/>
    </source>
</evidence>
<dbReference type="RefSeq" id="WP_023563048.1">
    <property type="nucleotide sequence ID" value="NC_022657.1"/>
</dbReference>
<feature type="chain" id="PRO_5039548900" evidence="2">
    <location>
        <begin position="25"/>
        <end position="219"/>
    </location>
</feature>
<proteinExistence type="predicted"/>
<evidence type="ECO:0000313" key="4">
    <source>
        <dbReference type="Proteomes" id="UP000017746"/>
    </source>
</evidence>
<gene>
    <name evidence="3" type="ORF">AFR_42315</name>
</gene>
<protein>
    <submittedName>
        <fullName evidence="3">Uncharacterized protein</fullName>
    </submittedName>
</protein>
<keyword evidence="2" id="KW-0732">Signal</keyword>
<organism evidence="3 4">
    <name type="scientific">Actinoplanes friuliensis DSM 7358</name>
    <dbReference type="NCBI Taxonomy" id="1246995"/>
    <lineage>
        <taxon>Bacteria</taxon>
        <taxon>Bacillati</taxon>
        <taxon>Actinomycetota</taxon>
        <taxon>Actinomycetes</taxon>
        <taxon>Micromonosporales</taxon>
        <taxon>Micromonosporaceae</taxon>
        <taxon>Actinoplanes</taxon>
    </lineage>
</organism>
<feature type="signal peptide" evidence="2">
    <location>
        <begin position="1"/>
        <end position="24"/>
    </location>
</feature>
<sequence length="219" mass="22282">MRRSLVLPLTALVGVAAIVPISVAAASSTPPKALDVVVPPPVEERFGVVRYDTAAQRWGVLNNATFQSSGLGSVSCSSSTGILTVGFTPLGTIGTFTVDEDDAYAGRYDAGAALTTRSMAITFRKATTGAVVKCNASELRIANSSLQVWVKGAAAVPPTTVPTSPTRPGPASPTAPPTETTGPPTPPPTTQPTITPPTIDPGTDPEDTPPAFPTPPPLG</sequence>
<evidence type="ECO:0000313" key="3">
    <source>
        <dbReference type="EMBL" id="AGZ46717.1"/>
    </source>
</evidence>
<keyword evidence="4" id="KW-1185">Reference proteome</keyword>
<feature type="compositionally biased region" description="Pro residues" evidence="1">
    <location>
        <begin position="208"/>
        <end position="219"/>
    </location>
</feature>
<feature type="compositionally biased region" description="Pro residues" evidence="1">
    <location>
        <begin position="165"/>
        <end position="176"/>
    </location>
</feature>
<dbReference type="KEGG" id="afs:AFR_42315"/>
<dbReference type="HOGENOM" id="CLU_1259217_0_0_11"/>
<dbReference type="EMBL" id="CP006272">
    <property type="protein sequence ID" value="AGZ46717.1"/>
    <property type="molecule type" value="Genomic_DNA"/>
</dbReference>
<evidence type="ECO:0000256" key="1">
    <source>
        <dbReference type="SAM" id="MobiDB-lite"/>
    </source>
</evidence>
<dbReference type="AlphaFoldDB" id="U5WCL9"/>
<accession>U5WCL9</accession>
<reference evidence="3 4" key="1">
    <citation type="journal article" date="2014" name="J. Biotechnol.">
        <title>Complete genome sequence of the actinobacterium Actinoplanes friuliensis HAG 010964, producer of the lipopeptide antibiotic friulimycin.</title>
        <authorList>
            <person name="Ruckert C."/>
            <person name="Szczepanowski R."/>
            <person name="Albersmeier A."/>
            <person name="Goesmann A."/>
            <person name="Fischer N."/>
            <person name="Steinkamper A."/>
            <person name="Puhler A."/>
            <person name="Biener R."/>
            <person name="Schwartz D."/>
            <person name="Kalinowski J."/>
        </authorList>
    </citation>
    <scope>NUCLEOTIDE SEQUENCE [LARGE SCALE GENOMIC DNA]</scope>
    <source>
        <strain evidence="3 4">DSM 7358</strain>
    </source>
</reference>
<feature type="region of interest" description="Disordered" evidence="1">
    <location>
        <begin position="158"/>
        <end position="219"/>
    </location>
</feature>
<name>U5WCL9_9ACTN</name>
<dbReference type="Proteomes" id="UP000017746">
    <property type="component" value="Chromosome"/>
</dbReference>
<dbReference type="PATRIC" id="fig|1246995.3.peg.8564"/>
<feature type="compositionally biased region" description="Pro residues" evidence="1">
    <location>
        <begin position="183"/>
        <end position="199"/>
    </location>
</feature>